<dbReference type="Pfam" id="PF24068">
    <property type="entry name" value="TPD1_C"/>
    <property type="match status" value="1"/>
</dbReference>
<keyword evidence="1" id="KW-0732">Signal</keyword>
<dbReference type="EMBL" id="LR031568">
    <property type="protein sequence ID" value="VDC61299.1"/>
    <property type="molecule type" value="Genomic_DNA"/>
</dbReference>
<evidence type="ECO:0000256" key="1">
    <source>
        <dbReference type="ARBA" id="ARBA00022729"/>
    </source>
</evidence>
<protein>
    <submittedName>
        <fullName evidence="2">Uncharacterized protein</fullName>
    </submittedName>
</protein>
<gene>
    <name evidence="3" type="ORF">BRAA09T38910Z</name>
    <name evidence="2" type="ORF">BRAPAZ1V2_A09P44730.2</name>
</gene>
<proteinExistence type="predicted"/>
<organism evidence="3">
    <name type="scientific">Brassica campestris</name>
    <name type="common">Field mustard</name>
    <dbReference type="NCBI Taxonomy" id="3711"/>
    <lineage>
        <taxon>Eukaryota</taxon>
        <taxon>Viridiplantae</taxon>
        <taxon>Streptophyta</taxon>
        <taxon>Embryophyta</taxon>
        <taxon>Tracheophyta</taxon>
        <taxon>Spermatophyta</taxon>
        <taxon>Magnoliopsida</taxon>
        <taxon>eudicotyledons</taxon>
        <taxon>Gunneridae</taxon>
        <taxon>Pentapetalae</taxon>
        <taxon>rosids</taxon>
        <taxon>malvids</taxon>
        <taxon>Brassicales</taxon>
        <taxon>Brassicaceae</taxon>
        <taxon>Brassiceae</taxon>
        <taxon>Brassica</taxon>
    </lineage>
</organism>
<accession>A0A3P5Y228</accession>
<dbReference type="PANTHER" id="PTHR33184">
    <property type="entry name" value="PROTEIN TAPETUM DETERMINANT 1-LIKE-RELATED"/>
    <property type="match status" value="1"/>
</dbReference>
<evidence type="ECO:0000313" key="2">
    <source>
        <dbReference type="EMBL" id="CAG7864006.1"/>
    </source>
</evidence>
<dbReference type="Gramene" id="A09p44730.2_BraZ1">
    <property type="protein sequence ID" value="A09p44730.2_BraZ1.CDS"/>
    <property type="gene ID" value="A09g44730.2_BraZ1"/>
</dbReference>
<dbReference type="Proteomes" id="UP000694005">
    <property type="component" value="Chromosome A09"/>
</dbReference>
<dbReference type="InterPro" id="IPR040361">
    <property type="entry name" value="TPD1"/>
</dbReference>
<evidence type="ECO:0000313" key="3">
    <source>
        <dbReference type="EMBL" id="VDC61299.1"/>
    </source>
</evidence>
<sequence length="139" mass="16235">VQETSFSITITTPPFPEKLMLSLDQYPCFYVVRTLKRNYQRNFSCIRYKAQRFHFQMEFLPSQLRSSTPCVSDCKITEINVTCGWFRSVRLVNARVFRRLSYDNCLVKDGHPLAPRQTLSFLYANSFSYPLSVSSVSCF</sequence>
<dbReference type="PANTHER" id="PTHR33184:SF61">
    <property type="entry name" value="TPD1 PROTEIN HOMOLOG 1"/>
    <property type="match status" value="1"/>
</dbReference>
<dbReference type="AlphaFoldDB" id="A0A3P5Y228"/>
<name>A0A3P5Y228_BRACM</name>
<reference evidence="3" key="1">
    <citation type="submission" date="2018-11" db="EMBL/GenBank/DDBJ databases">
        <authorList>
            <consortium name="Genoscope - CEA"/>
            <person name="William W."/>
        </authorList>
    </citation>
    <scope>NUCLEOTIDE SEQUENCE</scope>
</reference>
<dbReference type="EMBL" id="LS974625">
    <property type="protein sequence ID" value="CAG7864006.1"/>
    <property type="molecule type" value="Genomic_DNA"/>
</dbReference>
<feature type="non-terminal residue" evidence="3">
    <location>
        <position position="1"/>
    </location>
</feature>